<dbReference type="AlphaFoldDB" id="A0A1H0NQX7"/>
<dbReference type="InterPro" id="IPR011044">
    <property type="entry name" value="Quino_amine_DH_bsu"/>
</dbReference>
<dbReference type="InterPro" id="IPR008311">
    <property type="entry name" value="UCP028101"/>
</dbReference>
<dbReference type="PROSITE" id="PS51318">
    <property type="entry name" value="TAT"/>
    <property type="match status" value="1"/>
</dbReference>
<dbReference type="EMBL" id="FNJL01000005">
    <property type="protein sequence ID" value="SDO95187.1"/>
    <property type="molecule type" value="Genomic_DNA"/>
</dbReference>
<dbReference type="Pfam" id="PF07433">
    <property type="entry name" value="DUF1513"/>
    <property type="match status" value="1"/>
</dbReference>
<proteinExistence type="predicted"/>
<dbReference type="Proteomes" id="UP000199317">
    <property type="component" value="Unassembled WGS sequence"/>
</dbReference>
<reference evidence="2" key="1">
    <citation type="submission" date="2016-10" db="EMBL/GenBank/DDBJ databases">
        <authorList>
            <person name="Varghese N."/>
            <person name="Submissions S."/>
        </authorList>
    </citation>
    <scope>NUCLEOTIDE SEQUENCE [LARGE SCALE GENOMIC DNA]</scope>
    <source>
        <strain evidence="2">DSM 17101</strain>
    </source>
</reference>
<sequence>MAPGGPSRRGALCTLAGIGLAIPLSGAWSSAGAAGTPLRLAAAWQQEDGGYRIGLLEALPGSGTALRALHALEIPTRAHGLCPLPDGSIVAASRRPGDWLLRWWPGTAREPVWQWSDGQRSFNGHVIASPDARALLSTETEADTGRSLVVLRDASTLEVRAEWHAQGIDAHELIWDRRVPVDGMPTLIVANGGVPTAPETGRVKRALDTMDSSIVRLHGGTGETLGQWRLGDRRLSLRHLAWNPRADVLGIALQAEHDGPDARTAAPVLALFDGKALRAADPAPQALPGGLRGYGGSIAGLAQGWTVSCPRAQGIAAFDASGAWQRLIPLPEACALAVHGSGLWAAGVDHTLQNAQATAPLRHPHSPSLADARMDNHWYPA</sequence>
<evidence type="ECO:0008006" key="3">
    <source>
        <dbReference type="Google" id="ProtNLM"/>
    </source>
</evidence>
<evidence type="ECO:0000313" key="1">
    <source>
        <dbReference type="EMBL" id="SDO95187.1"/>
    </source>
</evidence>
<organism evidence="1 2">
    <name type="scientific">Paracidovorax cattleyae</name>
    <dbReference type="NCBI Taxonomy" id="80868"/>
    <lineage>
        <taxon>Bacteria</taxon>
        <taxon>Pseudomonadati</taxon>
        <taxon>Pseudomonadota</taxon>
        <taxon>Betaproteobacteria</taxon>
        <taxon>Burkholderiales</taxon>
        <taxon>Comamonadaceae</taxon>
        <taxon>Paracidovorax</taxon>
    </lineage>
</organism>
<evidence type="ECO:0000313" key="2">
    <source>
        <dbReference type="Proteomes" id="UP000199317"/>
    </source>
</evidence>
<keyword evidence="2" id="KW-1185">Reference proteome</keyword>
<protein>
    <recommendedName>
        <fullName evidence="3">DUF1513 domain-containing protein</fullName>
    </recommendedName>
</protein>
<dbReference type="InterPro" id="IPR006311">
    <property type="entry name" value="TAT_signal"/>
</dbReference>
<name>A0A1H0NQX7_9BURK</name>
<gene>
    <name evidence="1" type="ORF">SAMN04489708_105119</name>
</gene>
<dbReference type="SUPFAM" id="SSF50969">
    <property type="entry name" value="YVTN repeat-like/Quinoprotein amine dehydrogenase"/>
    <property type="match status" value="1"/>
</dbReference>
<accession>A0A1H0NQX7</accession>